<evidence type="ECO:0000256" key="1">
    <source>
        <dbReference type="SAM" id="Phobius"/>
    </source>
</evidence>
<feature type="transmembrane region" description="Helical" evidence="1">
    <location>
        <begin position="64"/>
        <end position="81"/>
    </location>
</feature>
<keyword evidence="1" id="KW-0472">Membrane</keyword>
<name>A0A8E2VNU6_9RHOB</name>
<keyword evidence="1" id="KW-0812">Transmembrane</keyword>
<dbReference type="Proteomes" id="UP000244037">
    <property type="component" value="Unassembled WGS sequence"/>
</dbReference>
<dbReference type="RefSeq" id="WP_108023903.1">
    <property type="nucleotide sequence ID" value="NZ_QAYC01000002.1"/>
</dbReference>
<protein>
    <submittedName>
        <fullName evidence="2">Uncharacterized protein</fullName>
    </submittedName>
</protein>
<feature type="transmembrane region" description="Helical" evidence="1">
    <location>
        <begin position="40"/>
        <end position="58"/>
    </location>
</feature>
<dbReference type="OrthoDB" id="8479738at2"/>
<keyword evidence="1" id="KW-1133">Transmembrane helix</keyword>
<comment type="caution">
    <text evidence="2">The sequence shown here is derived from an EMBL/GenBank/DDBJ whole genome shotgun (WGS) entry which is preliminary data.</text>
</comment>
<dbReference type="EMBL" id="QAYC01000002">
    <property type="protein sequence ID" value="PTW51309.1"/>
    <property type="molecule type" value="Genomic_DNA"/>
</dbReference>
<evidence type="ECO:0000313" key="2">
    <source>
        <dbReference type="EMBL" id="PTW51309.1"/>
    </source>
</evidence>
<keyword evidence="3" id="KW-1185">Reference proteome</keyword>
<evidence type="ECO:0000313" key="3">
    <source>
        <dbReference type="Proteomes" id="UP000244037"/>
    </source>
</evidence>
<accession>A0A8E2VNU6</accession>
<proteinExistence type="predicted"/>
<dbReference type="AlphaFoldDB" id="A0A8E2VNU6"/>
<reference evidence="2 3" key="1">
    <citation type="submission" date="2018-04" db="EMBL/GenBank/DDBJ databases">
        <title>Genomic Encyclopedia of Archaeal and Bacterial Type Strains, Phase II (KMG-II): from individual species to whole genera.</title>
        <authorList>
            <person name="Goeker M."/>
        </authorList>
    </citation>
    <scope>NUCLEOTIDE SEQUENCE [LARGE SCALE GENOMIC DNA]</scope>
    <source>
        <strain evidence="2 3">DSM 19783</strain>
    </source>
</reference>
<gene>
    <name evidence="2" type="ORF">C8N38_102100</name>
</gene>
<feature type="transmembrane region" description="Helical" evidence="1">
    <location>
        <begin position="15"/>
        <end position="33"/>
    </location>
</feature>
<sequence>MTSETSVEPTETPRWLRIFYAIPVIGWIARDLNEGDADNVWYLVGGGVCLWIVAILQWGVLGLYLPAVVATWICLGMLIWISRG</sequence>
<organism evidence="2 3">
    <name type="scientific">Rhodovulum kholense</name>
    <dbReference type="NCBI Taxonomy" id="453584"/>
    <lineage>
        <taxon>Bacteria</taxon>
        <taxon>Pseudomonadati</taxon>
        <taxon>Pseudomonadota</taxon>
        <taxon>Alphaproteobacteria</taxon>
        <taxon>Rhodobacterales</taxon>
        <taxon>Paracoccaceae</taxon>
        <taxon>Rhodovulum</taxon>
    </lineage>
</organism>